<dbReference type="RefSeq" id="WP_377564926.1">
    <property type="nucleotide sequence ID" value="NZ_JBHTJZ010000021.1"/>
</dbReference>
<dbReference type="Gene3D" id="3.30.360.10">
    <property type="entry name" value="Dihydrodipicolinate Reductase, domain 2"/>
    <property type="match status" value="1"/>
</dbReference>
<sequence length="352" mass="39194">MKPVQIGVIGTGSISAMHLNSYEKNEEATIYAVCDLNEERARKTAEKYGAEKVYTDYRELLADPNIEAVSICTWNNSHAEISIAALEAGKHVLVEKPLCRTVEEALKVQEAVEKSGKILQVGFVRRYDTNAQLLKGLADKGEFGEIYYAKAQTFRRLGNPGGWFSDIKRSGGGPLIDIGVHVIDLCWYLMGRPKPVSISANTYRKLGNRSNIKDLSFYKAADYDAERNTVEDLANAIIRFENGASLMVDVSFTLHAKKDETTVRLFGEKGGIEVEPETLIVSEMNDRIVNIYPQTDHKSFEFNSAFQNEINHFVDNVKNGTEPISPVQDGVEIMKILCGIYESAAKGEEVKL</sequence>
<comment type="caution">
    <text evidence="3">The sequence shown here is derived from an EMBL/GenBank/DDBJ whole genome shotgun (WGS) entry which is preliminary data.</text>
</comment>
<keyword evidence="4" id="KW-1185">Reference proteome</keyword>
<dbReference type="PANTHER" id="PTHR43249">
    <property type="entry name" value="UDP-N-ACETYL-2-AMINO-2-DEOXY-D-GLUCURONATE OXIDASE"/>
    <property type="match status" value="1"/>
</dbReference>
<accession>A0ABW3HSA6</accession>
<name>A0ABW3HSA6_9BACL</name>
<evidence type="ECO:0000313" key="4">
    <source>
        <dbReference type="Proteomes" id="UP001596989"/>
    </source>
</evidence>
<feature type="domain" description="Gfo/Idh/MocA-like oxidoreductase N-terminal" evidence="1">
    <location>
        <begin position="5"/>
        <end position="123"/>
    </location>
</feature>
<dbReference type="SUPFAM" id="SSF55347">
    <property type="entry name" value="Glyceraldehyde-3-phosphate dehydrogenase-like, C-terminal domain"/>
    <property type="match status" value="1"/>
</dbReference>
<dbReference type="Pfam" id="PF22725">
    <property type="entry name" value="GFO_IDH_MocA_C3"/>
    <property type="match status" value="1"/>
</dbReference>
<feature type="domain" description="GFO/IDH/MocA-like oxidoreductase" evidence="2">
    <location>
        <begin position="132"/>
        <end position="273"/>
    </location>
</feature>
<reference evidence="4" key="1">
    <citation type="journal article" date="2019" name="Int. J. Syst. Evol. Microbiol.">
        <title>The Global Catalogue of Microorganisms (GCM) 10K type strain sequencing project: providing services to taxonomists for standard genome sequencing and annotation.</title>
        <authorList>
            <consortium name="The Broad Institute Genomics Platform"/>
            <consortium name="The Broad Institute Genome Sequencing Center for Infectious Disease"/>
            <person name="Wu L."/>
            <person name="Ma J."/>
        </authorList>
    </citation>
    <scope>NUCLEOTIDE SEQUENCE [LARGE SCALE GENOMIC DNA]</scope>
    <source>
        <strain evidence="4">CCUG 59129</strain>
    </source>
</reference>
<dbReference type="InterPro" id="IPR036291">
    <property type="entry name" value="NAD(P)-bd_dom_sf"/>
</dbReference>
<gene>
    <name evidence="3" type="ORF">ACFQ2I_13650</name>
</gene>
<dbReference type="SUPFAM" id="SSF51735">
    <property type="entry name" value="NAD(P)-binding Rossmann-fold domains"/>
    <property type="match status" value="1"/>
</dbReference>
<proteinExistence type="predicted"/>
<dbReference type="InterPro" id="IPR055170">
    <property type="entry name" value="GFO_IDH_MocA-like_dom"/>
</dbReference>
<evidence type="ECO:0000259" key="1">
    <source>
        <dbReference type="Pfam" id="PF01408"/>
    </source>
</evidence>
<dbReference type="InterPro" id="IPR000683">
    <property type="entry name" value="Gfo/Idh/MocA-like_OxRdtase_N"/>
</dbReference>
<evidence type="ECO:0000313" key="3">
    <source>
        <dbReference type="EMBL" id="MFD0960432.1"/>
    </source>
</evidence>
<dbReference type="Pfam" id="PF01408">
    <property type="entry name" value="GFO_IDH_MocA"/>
    <property type="match status" value="1"/>
</dbReference>
<dbReference type="InterPro" id="IPR052515">
    <property type="entry name" value="Gfo/Idh/MocA_Oxidoreductase"/>
</dbReference>
<dbReference type="EMBL" id="JBHTJZ010000021">
    <property type="protein sequence ID" value="MFD0960432.1"/>
    <property type="molecule type" value="Genomic_DNA"/>
</dbReference>
<dbReference type="Proteomes" id="UP001596989">
    <property type="component" value="Unassembled WGS sequence"/>
</dbReference>
<dbReference type="PANTHER" id="PTHR43249:SF1">
    <property type="entry name" value="D-GLUCOSIDE 3-DEHYDROGENASE"/>
    <property type="match status" value="1"/>
</dbReference>
<organism evidence="3 4">
    <name type="scientific">Paenibacillus chungangensis</name>
    <dbReference type="NCBI Taxonomy" id="696535"/>
    <lineage>
        <taxon>Bacteria</taxon>
        <taxon>Bacillati</taxon>
        <taxon>Bacillota</taxon>
        <taxon>Bacilli</taxon>
        <taxon>Bacillales</taxon>
        <taxon>Paenibacillaceae</taxon>
        <taxon>Paenibacillus</taxon>
    </lineage>
</organism>
<protein>
    <submittedName>
        <fullName evidence="3">Gfo/Idh/MocA family protein</fullName>
    </submittedName>
</protein>
<dbReference type="Gene3D" id="3.40.50.720">
    <property type="entry name" value="NAD(P)-binding Rossmann-like Domain"/>
    <property type="match status" value="1"/>
</dbReference>
<evidence type="ECO:0000259" key="2">
    <source>
        <dbReference type="Pfam" id="PF22725"/>
    </source>
</evidence>